<keyword evidence="1" id="KW-0812">Transmembrane</keyword>
<dbReference type="AlphaFoldDB" id="A0A9D4ZG18"/>
<organism evidence="2 3">
    <name type="scientific">Adiantum capillus-veneris</name>
    <name type="common">Maidenhair fern</name>
    <dbReference type="NCBI Taxonomy" id="13818"/>
    <lineage>
        <taxon>Eukaryota</taxon>
        <taxon>Viridiplantae</taxon>
        <taxon>Streptophyta</taxon>
        <taxon>Embryophyta</taxon>
        <taxon>Tracheophyta</taxon>
        <taxon>Polypodiopsida</taxon>
        <taxon>Polypodiidae</taxon>
        <taxon>Polypodiales</taxon>
        <taxon>Pteridineae</taxon>
        <taxon>Pteridaceae</taxon>
        <taxon>Vittarioideae</taxon>
        <taxon>Adiantum</taxon>
    </lineage>
</organism>
<protein>
    <submittedName>
        <fullName evidence="2">Uncharacterized protein</fullName>
    </submittedName>
</protein>
<evidence type="ECO:0000313" key="2">
    <source>
        <dbReference type="EMBL" id="KAI5074168.1"/>
    </source>
</evidence>
<gene>
    <name evidence="2" type="ORF">GOP47_0010129</name>
</gene>
<dbReference type="EMBL" id="JABFUD020000010">
    <property type="protein sequence ID" value="KAI5074168.1"/>
    <property type="molecule type" value="Genomic_DNA"/>
</dbReference>
<comment type="caution">
    <text evidence="2">The sequence shown here is derived from an EMBL/GenBank/DDBJ whole genome shotgun (WGS) entry which is preliminary data.</text>
</comment>
<dbReference type="Proteomes" id="UP000886520">
    <property type="component" value="Chromosome 10"/>
</dbReference>
<name>A0A9D4ZG18_ADICA</name>
<proteinExistence type="predicted"/>
<evidence type="ECO:0000256" key="1">
    <source>
        <dbReference type="SAM" id="Phobius"/>
    </source>
</evidence>
<keyword evidence="1" id="KW-0472">Membrane</keyword>
<feature type="transmembrane region" description="Helical" evidence="1">
    <location>
        <begin position="63"/>
        <end position="83"/>
    </location>
</feature>
<sequence>MNSNEEMASIPRLCEASHMAGRKNTTCERPGREGWGDDVGYNNGHHLEEDGVVAAASEIYRGLMMAAIGLATFYTFTASVWSIESLHGAWYKSANSCSKSGSQTQ</sequence>
<keyword evidence="3" id="KW-1185">Reference proteome</keyword>
<evidence type="ECO:0000313" key="3">
    <source>
        <dbReference type="Proteomes" id="UP000886520"/>
    </source>
</evidence>
<accession>A0A9D4ZG18</accession>
<reference evidence="2" key="1">
    <citation type="submission" date="2021-01" db="EMBL/GenBank/DDBJ databases">
        <title>Adiantum capillus-veneris genome.</title>
        <authorList>
            <person name="Fang Y."/>
            <person name="Liao Q."/>
        </authorList>
    </citation>
    <scope>NUCLEOTIDE SEQUENCE</scope>
    <source>
        <strain evidence="2">H3</strain>
        <tissue evidence="2">Leaf</tissue>
    </source>
</reference>
<keyword evidence="1" id="KW-1133">Transmembrane helix</keyword>